<protein>
    <recommendedName>
        <fullName evidence="3">SET domain-containing protein</fullName>
    </recommendedName>
</protein>
<dbReference type="Proteomes" id="UP001515480">
    <property type="component" value="Unassembled WGS sequence"/>
</dbReference>
<evidence type="ECO:0000313" key="2">
    <source>
        <dbReference type="Proteomes" id="UP001515480"/>
    </source>
</evidence>
<gene>
    <name evidence="1" type="ORF">AB1Y20_013025</name>
</gene>
<dbReference type="EMBL" id="JBGBPQ010000023">
    <property type="protein sequence ID" value="KAL1500362.1"/>
    <property type="molecule type" value="Genomic_DNA"/>
</dbReference>
<dbReference type="AlphaFoldDB" id="A0AB34IKZ0"/>
<accession>A0AB34IKZ0</accession>
<comment type="caution">
    <text evidence="1">The sequence shown here is derived from an EMBL/GenBank/DDBJ whole genome shotgun (WGS) entry which is preliminary data.</text>
</comment>
<keyword evidence="2" id="KW-1185">Reference proteome</keyword>
<organism evidence="1 2">
    <name type="scientific">Prymnesium parvum</name>
    <name type="common">Toxic golden alga</name>
    <dbReference type="NCBI Taxonomy" id="97485"/>
    <lineage>
        <taxon>Eukaryota</taxon>
        <taxon>Haptista</taxon>
        <taxon>Haptophyta</taxon>
        <taxon>Prymnesiophyceae</taxon>
        <taxon>Prymnesiales</taxon>
        <taxon>Prymnesiaceae</taxon>
        <taxon>Prymnesium</taxon>
    </lineage>
</organism>
<sequence>MRVFVTLQPAPDKPCGKTVYALLLPDGGKWGEVVVKASSMDGFGVFPRNTPLLKWSDLEVPVLMPYLGVECVTQDCHMLKLLLKVLRGEFEVLTVDELCAASSRTYIQDGLCAVAHDPTSPRLSGLPPLPSGTELLQVAHSESACKSQIRDVCGGGESVCYLLSADVRELLQLTGTRAHLWELLRAHSRHHHTDRHLATHVAHTWREEEGYVLINAHPAFEELLSITGMINEPPAKVSPNMKMKVGYARLLQPGDKLLQERGLKQPANAMRVWRASMLPPVRKGVKAGTATAAGRSEWDDAEDPYLSEKMVLYFTTRKSYSTTEELTVDYGCSYQRNYNSNQHRAVRRPFEVPPDTIDQRFIEAACWPSLPGWWNPYMQPERAAFKRAANGKVDCVDDNINVVIQRYKSLGIPLTPELHRVDQAKDNIFATGSKSMLNPYVYDVATSSPQSGVRASSLAVQFQARKNYIQLQSDKKRAAGAHASPVAGSLNSTVAVSAAIATPRGVAIGEIALDQTNKLPSTIIKKKRVSDSFLLSAAENCAKALRLE</sequence>
<proteinExistence type="predicted"/>
<name>A0AB34IKZ0_PRYPA</name>
<evidence type="ECO:0000313" key="1">
    <source>
        <dbReference type="EMBL" id="KAL1500362.1"/>
    </source>
</evidence>
<evidence type="ECO:0008006" key="3">
    <source>
        <dbReference type="Google" id="ProtNLM"/>
    </source>
</evidence>
<reference evidence="1 2" key="1">
    <citation type="journal article" date="2024" name="Science">
        <title>Giant polyketide synthase enzymes in the biosynthesis of giant marine polyether toxins.</title>
        <authorList>
            <person name="Fallon T.R."/>
            <person name="Shende V.V."/>
            <person name="Wierzbicki I.H."/>
            <person name="Pendleton A.L."/>
            <person name="Watervoot N.F."/>
            <person name="Auber R.P."/>
            <person name="Gonzalez D.J."/>
            <person name="Wisecaver J.H."/>
            <person name="Moore B.S."/>
        </authorList>
    </citation>
    <scope>NUCLEOTIDE SEQUENCE [LARGE SCALE GENOMIC DNA]</scope>
    <source>
        <strain evidence="1 2">12B1</strain>
    </source>
</reference>